<evidence type="ECO:0000313" key="1">
    <source>
        <dbReference type="EMBL" id="MBB5833380.1"/>
    </source>
</evidence>
<sequence>MPNADAFERMAPMHNKWQTALNESWPPNARDIPEQAGRPVRARVVWSVDGEEWIDGRATKWVPGHVFVAIGDRRCNPVGFWLPGADAHEKPPTSD</sequence>
<protein>
    <submittedName>
        <fullName evidence="1">Uncharacterized protein</fullName>
    </submittedName>
</protein>
<keyword evidence="2" id="KW-1185">Reference proteome</keyword>
<dbReference type="EMBL" id="JACHMY010000001">
    <property type="protein sequence ID" value="MBB5833380.1"/>
    <property type="molecule type" value="Genomic_DNA"/>
</dbReference>
<gene>
    <name evidence="1" type="ORF">HDA39_000114</name>
</gene>
<name>A0A7W9J1F7_9ACTN</name>
<evidence type="ECO:0000313" key="2">
    <source>
        <dbReference type="Proteomes" id="UP000549971"/>
    </source>
</evidence>
<dbReference type="Proteomes" id="UP000549971">
    <property type="component" value="Unassembled WGS sequence"/>
</dbReference>
<accession>A0A7W9J1F7</accession>
<comment type="caution">
    <text evidence="1">The sequence shown here is derived from an EMBL/GenBank/DDBJ whole genome shotgun (WGS) entry which is preliminary data.</text>
</comment>
<dbReference type="RefSeq" id="WP_184793275.1">
    <property type="nucleotide sequence ID" value="NZ_JACHMY010000001.1"/>
</dbReference>
<reference evidence="1 2" key="1">
    <citation type="submission" date="2020-08" db="EMBL/GenBank/DDBJ databases">
        <title>Sequencing the genomes of 1000 actinobacteria strains.</title>
        <authorList>
            <person name="Klenk H.-P."/>
        </authorList>
    </citation>
    <scope>NUCLEOTIDE SEQUENCE [LARGE SCALE GENOMIC DNA]</scope>
    <source>
        <strain evidence="1 2">DSM 28967</strain>
    </source>
</reference>
<organism evidence="1 2">
    <name type="scientific">Kribbella italica</name>
    <dbReference type="NCBI Taxonomy" id="1540520"/>
    <lineage>
        <taxon>Bacteria</taxon>
        <taxon>Bacillati</taxon>
        <taxon>Actinomycetota</taxon>
        <taxon>Actinomycetes</taxon>
        <taxon>Propionibacteriales</taxon>
        <taxon>Kribbellaceae</taxon>
        <taxon>Kribbella</taxon>
    </lineage>
</organism>
<dbReference type="AlphaFoldDB" id="A0A7W9J1F7"/>
<proteinExistence type="predicted"/>